<proteinExistence type="predicted"/>
<dbReference type="Proteomes" id="UP000195087">
    <property type="component" value="Unassembled WGS sequence"/>
</dbReference>
<protein>
    <submittedName>
        <fullName evidence="1">Uncharacterized protein</fullName>
    </submittedName>
</protein>
<dbReference type="AlphaFoldDB" id="A0A9X6PQK6"/>
<accession>A0A9X6PQK6</accession>
<organism evidence="1 2">
    <name type="scientific">Bacillus thuringiensis serovar kumamotoensis</name>
    <dbReference type="NCBI Taxonomy" id="132267"/>
    <lineage>
        <taxon>Bacteria</taxon>
        <taxon>Bacillati</taxon>
        <taxon>Bacillota</taxon>
        <taxon>Bacilli</taxon>
        <taxon>Bacillales</taxon>
        <taxon>Bacillaceae</taxon>
        <taxon>Bacillus</taxon>
        <taxon>Bacillus cereus group</taxon>
    </lineage>
</organism>
<evidence type="ECO:0000313" key="1">
    <source>
        <dbReference type="EMBL" id="OTZ71069.1"/>
    </source>
</evidence>
<dbReference type="EMBL" id="NFEH01000109">
    <property type="protein sequence ID" value="OTZ71069.1"/>
    <property type="molecule type" value="Genomic_DNA"/>
</dbReference>
<comment type="caution">
    <text evidence="1">The sequence shown here is derived from an EMBL/GenBank/DDBJ whole genome shotgun (WGS) entry which is preliminary data.</text>
</comment>
<name>A0A9X6PQK6_BACUK</name>
<reference evidence="1 2" key="1">
    <citation type="submission" date="2016-10" db="EMBL/GenBank/DDBJ databases">
        <title>Comparative genomics of Bacillus thuringiensis reveals a path to pathogens against multiple invertebrate hosts.</title>
        <authorList>
            <person name="Zheng J."/>
            <person name="Gao Q."/>
            <person name="Liu H."/>
            <person name="Peng D."/>
            <person name="Ruan L."/>
            <person name="Sun M."/>
        </authorList>
    </citation>
    <scope>NUCLEOTIDE SEQUENCE [LARGE SCALE GENOMIC DNA]</scope>
    <source>
        <strain evidence="1">BGSC 4W1</strain>
    </source>
</reference>
<sequence>MLYNKQNRSSSTIISYFLDIVPHLPTCLCFFKLCNRARKSKVRKEVEQYLRYHFNMKVNSSGEHVFKDLFSDSVIISVGSRRITPPVSKTIVRKTFC</sequence>
<evidence type="ECO:0000313" key="2">
    <source>
        <dbReference type="Proteomes" id="UP000195087"/>
    </source>
</evidence>
<gene>
    <name evidence="1" type="ORF">BK769_16890</name>
</gene>